<comment type="similarity">
    <text evidence="1">Belongs to the short-chain dehydrogenases/reductases (SDR) family.</text>
</comment>
<dbReference type="InterPro" id="IPR002347">
    <property type="entry name" value="SDR_fam"/>
</dbReference>
<dbReference type="PANTHER" id="PTHR43313:SF1">
    <property type="entry name" value="3BETA-HYDROXYSTEROID DEHYDROGENASE DHS-16"/>
    <property type="match status" value="1"/>
</dbReference>
<dbReference type="RefSeq" id="WP_376886339.1">
    <property type="nucleotide sequence ID" value="NZ_JBHUHR010000031.1"/>
</dbReference>
<accession>A0ABW4VNX4</accession>
<dbReference type="Proteomes" id="UP001597361">
    <property type="component" value="Unassembled WGS sequence"/>
</dbReference>
<organism evidence="2 3">
    <name type="scientific">Belliella marina</name>
    <dbReference type="NCBI Taxonomy" id="1644146"/>
    <lineage>
        <taxon>Bacteria</taxon>
        <taxon>Pseudomonadati</taxon>
        <taxon>Bacteroidota</taxon>
        <taxon>Cytophagia</taxon>
        <taxon>Cytophagales</taxon>
        <taxon>Cyclobacteriaceae</taxon>
        <taxon>Belliella</taxon>
    </lineage>
</organism>
<gene>
    <name evidence="2" type="ORF">ACFSKL_11290</name>
</gene>
<evidence type="ECO:0000313" key="2">
    <source>
        <dbReference type="EMBL" id="MFD2035381.1"/>
    </source>
</evidence>
<protein>
    <submittedName>
        <fullName evidence="2">SDR family NAD(P)-dependent oxidoreductase</fullName>
    </submittedName>
</protein>
<dbReference type="PANTHER" id="PTHR43313">
    <property type="entry name" value="SHORT-CHAIN DEHYDROGENASE/REDUCTASE FAMILY 9C"/>
    <property type="match status" value="1"/>
</dbReference>
<evidence type="ECO:0000313" key="3">
    <source>
        <dbReference type="Proteomes" id="UP001597361"/>
    </source>
</evidence>
<dbReference type="Gene3D" id="3.40.50.720">
    <property type="entry name" value="NAD(P)-binding Rossmann-like Domain"/>
    <property type="match status" value="1"/>
</dbReference>
<reference evidence="3" key="1">
    <citation type="journal article" date="2019" name="Int. J. Syst. Evol. Microbiol.">
        <title>The Global Catalogue of Microorganisms (GCM) 10K type strain sequencing project: providing services to taxonomists for standard genome sequencing and annotation.</title>
        <authorList>
            <consortium name="The Broad Institute Genomics Platform"/>
            <consortium name="The Broad Institute Genome Sequencing Center for Infectious Disease"/>
            <person name="Wu L."/>
            <person name="Ma J."/>
        </authorList>
    </citation>
    <scope>NUCLEOTIDE SEQUENCE [LARGE SCALE GENOMIC DNA]</scope>
    <source>
        <strain evidence="3">CGMCC 1.15180</strain>
    </source>
</reference>
<dbReference type="SUPFAM" id="SSF51735">
    <property type="entry name" value="NAD(P)-binding Rossmann-fold domains"/>
    <property type="match status" value="1"/>
</dbReference>
<comment type="caution">
    <text evidence="2">The sequence shown here is derived from an EMBL/GenBank/DDBJ whole genome shotgun (WGS) entry which is preliminary data.</text>
</comment>
<dbReference type="InterPro" id="IPR036291">
    <property type="entry name" value="NAD(P)-bd_dom_sf"/>
</dbReference>
<keyword evidence="3" id="KW-1185">Reference proteome</keyword>
<name>A0ABW4VNX4_9BACT</name>
<dbReference type="PRINTS" id="PR00081">
    <property type="entry name" value="GDHRDH"/>
</dbReference>
<dbReference type="EMBL" id="JBHUHR010000031">
    <property type="protein sequence ID" value="MFD2035381.1"/>
    <property type="molecule type" value="Genomic_DNA"/>
</dbReference>
<dbReference type="PRINTS" id="PR00080">
    <property type="entry name" value="SDRFAMILY"/>
</dbReference>
<dbReference type="Pfam" id="PF00106">
    <property type="entry name" value="adh_short"/>
    <property type="match status" value="1"/>
</dbReference>
<sequence length="309" mass="33675">MSSFYPKTDKKIKTYYTTMEKKTINTVAITGAGSGLGLDLAIGYAKKGYKVFGTAISPQEIESIKKNLGSLDITLTVTDITKEQDVKNWREIVSSKLRDQGLDILVNNAGVLTPGPMEVLELEAIRKEFEVNVLGSISTIKAFLPSLRKTKGRIVQIGSLTGLFSLPFSGPSSASKATMESFADVYRIELKPQGIDFIMVQPGNMRTGGPAKTAAQLQQISDAMSQEQRQLYGDQFEKFSSALNAMQTNGLDADIAATKIIEISKQIPAPIRVAVGQDAEELLLMVKQKTDAELDEFKMEVLGLGVLKQ</sequence>
<proteinExistence type="inferred from homology"/>
<evidence type="ECO:0000256" key="1">
    <source>
        <dbReference type="RuleBase" id="RU000363"/>
    </source>
</evidence>